<evidence type="ECO:0000313" key="2">
    <source>
        <dbReference type="EMBL" id="SPF45273.1"/>
    </source>
</evidence>
<evidence type="ECO:0000256" key="1">
    <source>
        <dbReference type="SAM" id="MobiDB-lite"/>
    </source>
</evidence>
<dbReference type="OrthoDB" id="122536at2"/>
<gene>
    <name evidence="2" type="ORF">SBA1_570015</name>
</gene>
<name>A0A2U3L070_9BACT</name>
<feature type="region of interest" description="Disordered" evidence="1">
    <location>
        <begin position="1"/>
        <end position="22"/>
    </location>
</feature>
<dbReference type="Proteomes" id="UP000238701">
    <property type="component" value="Unassembled WGS sequence"/>
</dbReference>
<sequence length="71" mass="8167">MAKVFTITVPPKLGNKRRERTSDPRYVDGQRLLIEAMKYLAQADPVKNRPAIELISEHVRTRFRMSDSPLG</sequence>
<organism evidence="2 3">
    <name type="scientific">Candidatus Sulfotelmatobacter kueseliae</name>
    <dbReference type="NCBI Taxonomy" id="2042962"/>
    <lineage>
        <taxon>Bacteria</taxon>
        <taxon>Pseudomonadati</taxon>
        <taxon>Acidobacteriota</taxon>
        <taxon>Terriglobia</taxon>
        <taxon>Terriglobales</taxon>
        <taxon>Candidatus Korobacteraceae</taxon>
        <taxon>Candidatus Sulfotelmatobacter</taxon>
    </lineage>
</organism>
<dbReference type="EMBL" id="OMOD01000152">
    <property type="protein sequence ID" value="SPF45273.1"/>
    <property type="molecule type" value="Genomic_DNA"/>
</dbReference>
<proteinExistence type="predicted"/>
<reference evidence="3" key="1">
    <citation type="submission" date="2018-02" db="EMBL/GenBank/DDBJ databases">
        <authorList>
            <person name="Hausmann B."/>
        </authorList>
    </citation>
    <scope>NUCLEOTIDE SEQUENCE [LARGE SCALE GENOMIC DNA]</scope>
    <source>
        <strain evidence="3">Peat soil MAG SbA1</strain>
    </source>
</reference>
<evidence type="ECO:0000313" key="3">
    <source>
        <dbReference type="Proteomes" id="UP000238701"/>
    </source>
</evidence>
<dbReference type="AlphaFoldDB" id="A0A2U3L070"/>
<protein>
    <submittedName>
        <fullName evidence="2">Uncharacterized protein</fullName>
    </submittedName>
</protein>
<accession>A0A2U3L070</accession>